<protein>
    <submittedName>
        <fullName evidence="1">Uncharacterized protein</fullName>
    </submittedName>
</protein>
<dbReference type="AlphaFoldDB" id="A0A835QBC6"/>
<comment type="caution">
    <text evidence="1">The sequence shown here is derived from an EMBL/GenBank/DDBJ whole genome shotgun (WGS) entry which is preliminary data.</text>
</comment>
<evidence type="ECO:0000313" key="2">
    <source>
        <dbReference type="Proteomes" id="UP000639772"/>
    </source>
</evidence>
<evidence type="ECO:0000313" key="1">
    <source>
        <dbReference type="EMBL" id="KAG0469234.1"/>
    </source>
</evidence>
<organism evidence="1 2">
    <name type="scientific">Vanilla planifolia</name>
    <name type="common">Vanilla</name>
    <dbReference type="NCBI Taxonomy" id="51239"/>
    <lineage>
        <taxon>Eukaryota</taxon>
        <taxon>Viridiplantae</taxon>
        <taxon>Streptophyta</taxon>
        <taxon>Embryophyta</taxon>
        <taxon>Tracheophyta</taxon>
        <taxon>Spermatophyta</taxon>
        <taxon>Magnoliopsida</taxon>
        <taxon>Liliopsida</taxon>
        <taxon>Asparagales</taxon>
        <taxon>Orchidaceae</taxon>
        <taxon>Vanilloideae</taxon>
        <taxon>Vanilleae</taxon>
        <taxon>Vanilla</taxon>
    </lineage>
</organism>
<sequence>MSRNFKMLDRLVLGEELRQSFSEEFVVDFQWNKVIDSFETSIGFQSSQNLGSDNGPV</sequence>
<proteinExistence type="predicted"/>
<dbReference type="EMBL" id="JADCNM010000009">
    <property type="protein sequence ID" value="KAG0469234.1"/>
    <property type="molecule type" value="Genomic_DNA"/>
</dbReference>
<gene>
    <name evidence="1" type="ORF">HPP92_018562</name>
</gene>
<dbReference type="Proteomes" id="UP000639772">
    <property type="component" value="Chromosome 9"/>
</dbReference>
<name>A0A835QBC6_VANPL</name>
<dbReference type="OrthoDB" id="288590at2759"/>
<reference evidence="1 2" key="1">
    <citation type="journal article" date="2020" name="Nat. Food">
        <title>A phased Vanilla planifolia genome enables genetic improvement of flavour and production.</title>
        <authorList>
            <person name="Hasing T."/>
            <person name="Tang H."/>
            <person name="Brym M."/>
            <person name="Khazi F."/>
            <person name="Huang T."/>
            <person name="Chambers A.H."/>
        </authorList>
    </citation>
    <scope>NUCLEOTIDE SEQUENCE [LARGE SCALE GENOMIC DNA]</scope>
    <source>
        <tissue evidence="1">Leaf</tissue>
    </source>
</reference>
<accession>A0A835QBC6</accession>